<sequence length="71" mass="8045">MSVAAETMRKMREGRERDEDEGERWGGLTAEIASDADCINASQILVFMDITSSSSQSLRIKECLRRHRQNA</sequence>
<dbReference type="EMBL" id="NHYE01001386">
    <property type="protein sequence ID" value="PPQ96263.1"/>
    <property type="molecule type" value="Genomic_DNA"/>
</dbReference>
<name>A0A409XZX5_9AGAR</name>
<feature type="compositionally biased region" description="Basic and acidic residues" evidence="1">
    <location>
        <begin position="7"/>
        <end position="17"/>
    </location>
</feature>
<evidence type="ECO:0000313" key="3">
    <source>
        <dbReference type="Proteomes" id="UP000284706"/>
    </source>
</evidence>
<reference evidence="2 3" key="1">
    <citation type="journal article" date="2018" name="Evol. Lett.">
        <title>Horizontal gene cluster transfer increased hallucinogenic mushroom diversity.</title>
        <authorList>
            <person name="Reynolds H.T."/>
            <person name="Vijayakumar V."/>
            <person name="Gluck-Thaler E."/>
            <person name="Korotkin H.B."/>
            <person name="Matheny P.B."/>
            <person name="Slot J.C."/>
        </authorList>
    </citation>
    <scope>NUCLEOTIDE SEQUENCE [LARGE SCALE GENOMIC DNA]</scope>
    <source>
        <strain evidence="2 3">SRW20</strain>
    </source>
</reference>
<comment type="caution">
    <text evidence="2">The sequence shown here is derived from an EMBL/GenBank/DDBJ whole genome shotgun (WGS) entry which is preliminary data.</text>
</comment>
<dbReference type="InParanoid" id="A0A409XZX5"/>
<dbReference type="AlphaFoldDB" id="A0A409XZX5"/>
<gene>
    <name evidence="2" type="ORF">CVT26_005590</name>
</gene>
<feature type="region of interest" description="Disordered" evidence="1">
    <location>
        <begin position="1"/>
        <end position="24"/>
    </location>
</feature>
<evidence type="ECO:0000256" key="1">
    <source>
        <dbReference type="SAM" id="MobiDB-lite"/>
    </source>
</evidence>
<proteinExistence type="predicted"/>
<evidence type="ECO:0000313" key="2">
    <source>
        <dbReference type="EMBL" id="PPQ96263.1"/>
    </source>
</evidence>
<keyword evidence="3" id="KW-1185">Reference proteome</keyword>
<protein>
    <submittedName>
        <fullName evidence="2">Uncharacterized protein</fullName>
    </submittedName>
</protein>
<dbReference type="Proteomes" id="UP000284706">
    <property type="component" value="Unassembled WGS sequence"/>
</dbReference>
<organism evidence="2 3">
    <name type="scientific">Gymnopilus dilepis</name>
    <dbReference type="NCBI Taxonomy" id="231916"/>
    <lineage>
        <taxon>Eukaryota</taxon>
        <taxon>Fungi</taxon>
        <taxon>Dikarya</taxon>
        <taxon>Basidiomycota</taxon>
        <taxon>Agaricomycotina</taxon>
        <taxon>Agaricomycetes</taxon>
        <taxon>Agaricomycetidae</taxon>
        <taxon>Agaricales</taxon>
        <taxon>Agaricineae</taxon>
        <taxon>Hymenogastraceae</taxon>
        <taxon>Gymnopilus</taxon>
    </lineage>
</organism>
<accession>A0A409XZX5</accession>